<reference evidence="2" key="1">
    <citation type="submission" date="2017-04" db="EMBL/GenBank/DDBJ databases">
        <authorList>
            <person name="Varghese N."/>
            <person name="Submissions S."/>
        </authorList>
    </citation>
    <scope>NUCLEOTIDE SEQUENCE [LARGE SCALE GENOMIC DNA]</scope>
    <source>
        <strain evidence="2">K3S</strain>
    </source>
</reference>
<dbReference type="Proteomes" id="UP000192906">
    <property type="component" value="Unassembled WGS sequence"/>
</dbReference>
<evidence type="ECO:0000313" key="1">
    <source>
        <dbReference type="EMBL" id="SME96202.1"/>
    </source>
</evidence>
<dbReference type="InterPro" id="IPR036390">
    <property type="entry name" value="WH_DNA-bd_sf"/>
</dbReference>
<protein>
    <submittedName>
        <fullName evidence="1">Phage regulatory protein, rha family</fullName>
    </submittedName>
</protein>
<name>A0A1X7CGI5_9BACT</name>
<dbReference type="OrthoDB" id="9808959at2"/>
<dbReference type="STRING" id="1519643.SAMN06295933_0871"/>
<dbReference type="NCBIfam" id="TIGR02681">
    <property type="entry name" value="phage_pRha"/>
    <property type="match status" value="1"/>
</dbReference>
<dbReference type="Pfam" id="PF09669">
    <property type="entry name" value="Phage_pRha"/>
    <property type="match status" value="1"/>
</dbReference>
<gene>
    <name evidence="1" type="ORF">SAMN06295933_0871</name>
</gene>
<dbReference type="EMBL" id="FWZU01000001">
    <property type="protein sequence ID" value="SME96202.1"/>
    <property type="molecule type" value="Genomic_DNA"/>
</dbReference>
<accession>A0A1X7CGI5</accession>
<dbReference type="SUPFAM" id="SSF46785">
    <property type="entry name" value="Winged helix' DNA-binding domain"/>
    <property type="match status" value="1"/>
</dbReference>
<dbReference type="RefSeq" id="WP_085098807.1">
    <property type="nucleotide sequence ID" value="NZ_FWZU01000001.1"/>
</dbReference>
<organism evidence="1 2">
    <name type="scientific">Desulfovibrio gilichinskyi</name>
    <dbReference type="NCBI Taxonomy" id="1519643"/>
    <lineage>
        <taxon>Bacteria</taxon>
        <taxon>Pseudomonadati</taxon>
        <taxon>Thermodesulfobacteriota</taxon>
        <taxon>Desulfovibrionia</taxon>
        <taxon>Desulfovibrionales</taxon>
        <taxon>Desulfovibrionaceae</taxon>
        <taxon>Desulfovibrio</taxon>
    </lineage>
</organism>
<sequence>MAEKNLANSHTSDNSSVVSSPTLAIADGKPVVSSLTIAEHFGKRHDDVLKKIKQLDIPDDFGLRNFAESSYVNAQNKEMPCYNLTRDGFAYLVMGFTGKKASAWKIRYLEAFNTMEEELLRIQNKTSHNQTIQAISDCLIRDNTVHAFINEACEIASWGRVSKTELYQYYKLFCERNDELAMHRARFFADLYSMLKDVRETRPRIDGHRCRMLLGIAPYPQLDAPSKVPKLPAPKTEPEIYGHSSPKNSIATAKTIIFQNLEQLPRAERQAMLMAYDALIEAEQVLSVEAENE</sequence>
<keyword evidence="2" id="KW-1185">Reference proteome</keyword>
<dbReference type="InterPro" id="IPR014054">
    <property type="entry name" value="Phage_regulatory_Rha"/>
</dbReference>
<evidence type="ECO:0000313" key="2">
    <source>
        <dbReference type="Proteomes" id="UP000192906"/>
    </source>
</evidence>
<proteinExistence type="predicted"/>
<dbReference type="AlphaFoldDB" id="A0A1X7CGI5"/>